<dbReference type="OrthoDB" id="5812721at2759"/>
<name>A0A0D8XD40_DICVI</name>
<reference evidence="2" key="2">
    <citation type="journal article" date="2016" name="Sci. Rep.">
        <title>Dictyocaulus viviparus genome, variome and transcriptome elucidate lungworm biology and support future intervention.</title>
        <authorList>
            <person name="McNulty S.N."/>
            <person name="Strube C."/>
            <person name="Rosa B.A."/>
            <person name="Martin J.C."/>
            <person name="Tyagi R."/>
            <person name="Choi Y.J."/>
            <person name="Wang Q."/>
            <person name="Hallsworth Pepin K."/>
            <person name="Zhang X."/>
            <person name="Ozersky P."/>
            <person name="Wilson R.K."/>
            <person name="Sternberg P.W."/>
            <person name="Gasser R.B."/>
            <person name="Mitreva M."/>
        </authorList>
    </citation>
    <scope>NUCLEOTIDE SEQUENCE [LARGE SCALE GENOMIC DNA]</scope>
    <source>
        <strain evidence="2">HannoverDv2000</strain>
    </source>
</reference>
<evidence type="ECO:0000313" key="1">
    <source>
        <dbReference type="EMBL" id="KJH40336.1"/>
    </source>
</evidence>
<dbReference type="AlphaFoldDB" id="A0A0D8XD40"/>
<proteinExistence type="predicted"/>
<protein>
    <submittedName>
        <fullName evidence="1">Uncharacterized protein</fullName>
    </submittedName>
</protein>
<dbReference type="EMBL" id="KN717350">
    <property type="protein sequence ID" value="KJH40336.1"/>
    <property type="molecule type" value="Genomic_DNA"/>
</dbReference>
<accession>A0A0D8XD40</accession>
<evidence type="ECO:0000313" key="2">
    <source>
        <dbReference type="Proteomes" id="UP000053766"/>
    </source>
</evidence>
<reference evidence="1 2" key="1">
    <citation type="submission" date="2013-11" db="EMBL/GenBank/DDBJ databases">
        <title>Draft genome of the bovine lungworm Dictyocaulus viviparus.</title>
        <authorList>
            <person name="Mitreva M."/>
        </authorList>
    </citation>
    <scope>NUCLEOTIDE SEQUENCE [LARGE SCALE GENOMIC DNA]</scope>
    <source>
        <strain evidence="1 2">HannoverDv2000</strain>
    </source>
</reference>
<gene>
    <name evidence="1" type="ORF">DICVIV_13718</name>
</gene>
<keyword evidence="2" id="KW-1185">Reference proteome</keyword>
<sequence length="135" mass="15240">MLLELILVLPTSLASICPLKSHQVCNIVNYEDHHYSHNQCTCAITAASDRPAPEQSCTNLIRRDKHNNTFPVISLIFNLRNSPDINEFPEISFRETIAGALRVHPADILLLRVNCQGSENMLTVQFGILKKVNRF</sequence>
<dbReference type="Proteomes" id="UP000053766">
    <property type="component" value="Unassembled WGS sequence"/>
</dbReference>
<organism evidence="1 2">
    <name type="scientific">Dictyocaulus viviparus</name>
    <name type="common">Bovine lungworm</name>
    <dbReference type="NCBI Taxonomy" id="29172"/>
    <lineage>
        <taxon>Eukaryota</taxon>
        <taxon>Metazoa</taxon>
        <taxon>Ecdysozoa</taxon>
        <taxon>Nematoda</taxon>
        <taxon>Chromadorea</taxon>
        <taxon>Rhabditida</taxon>
        <taxon>Rhabditina</taxon>
        <taxon>Rhabditomorpha</taxon>
        <taxon>Strongyloidea</taxon>
        <taxon>Metastrongylidae</taxon>
        <taxon>Dictyocaulus</taxon>
    </lineage>
</organism>